<organism evidence="4 5">
    <name type="scientific">Candidatus Thiomargarita nelsonii</name>
    <dbReference type="NCBI Taxonomy" id="1003181"/>
    <lineage>
        <taxon>Bacteria</taxon>
        <taxon>Pseudomonadati</taxon>
        <taxon>Pseudomonadota</taxon>
        <taxon>Gammaproteobacteria</taxon>
        <taxon>Thiotrichales</taxon>
        <taxon>Thiotrichaceae</taxon>
        <taxon>Thiomargarita</taxon>
    </lineage>
</organism>
<name>A0A176RUD8_9GAMM</name>
<evidence type="ECO:0000313" key="4">
    <source>
        <dbReference type="EMBL" id="OAD19359.1"/>
    </source>
</evidence>
<accession>A0A176RUD8</accession>
<dbReference type="PANTHER" id="PTHR43026">
    <property type="entry name" value="2-HYDROXYACID DEHYDROGENASE HOMOLOG 1-RELATED"/>
    <property type="match status" value="1"/>
</dbReference>
<dbReference type="InterPro" id="IPR036291">
    <property type="entry name" value="NAD(P)-bd_dom_sf"/>
</dbReference>
<keyword evidence="2" id="KW-0520">NAD</keyword>
<dbReference type="AlphaFoldDB" id="A0A176RUD8"/>
<protein>
    <submittedName>
        <fullName evidence="4">D-lactate dehydrogenase</fullName>
    </submittedName>
</protein>
<evidence type="ECO:0000313" key="5">
    <source>
        <dbReference type="Proteomes" id="UP000076962"/>
    </source>
</evidence>
<evidence type="ECO:0000256" key="2">
    <source>
        <dbReference type="ARBA" id="ARBA00023027"/>
    </source>
</evidence>
<dbReference type="Pfam" id="PF02826">
    <property type="entry name" value="2-Hacid_dh_C"/>
    <property type="match status" value="1"/>
</dbReference>
<dbReference type="InterPro" id="IPR006140">
    <property type="entry name" value="D-isomer_DH_NAD-bd"/>
</dbReference>
<dbReference type="GO" id="GO:0051287">
    <property type="term" value="F:NAD binding"/>
    <property type="evidence" value="ECO:0007669"/>
    <property type="project" value="InterPro"/>
</dbReference>
<dbReference type="GO" id="GO:0008720">
    <property type="term" value="F:D-lactate dehydrogenase (NAD+) activity"/>
    <property type="evidence" value="ECO:0007669"/>
    <property type="project" value="TreeGrafter"/>
</dbReference>
<comment type="caution">
    <text evidence="4">The sequence shown here is derived from an EMBL/GenBank/DDBJ whole genome shotgun (WGS) entry which is preliminary data.</text>
</comment>
<dbReference type="Proteomes" id="UP000076962">
    <property type="component" value="Unassembled WGS sequence"/>
</dbReference>
<comment type="similarity">
    <text evidence="1">Belongs to the D-isomer specific 2-hydroxyacid dehydrogenase family.</text>
</comment>
<keyword evidence="5" id="KW-1185">Reference proteome</keyword>
<dbReference type="SUPFAM" id="SSF51735">
    <property type="entry name" value="NAD(P)-binding Rossmann-fold domains"/>
    <property type="match status" value="1"/>
</dbReference>
<dbReference type="EMBL" id="LUTY01002833">
    <property type="protein sequence ID" value="OAD19359.1"/>
    <property type="molecule type" value="Genomic_DNA"/>
</dbReference>
<feature type="domain" description="D-isomer specific 2-hydroxyacid dehydrogenase NAD-binding" evidence="3">
    <location>
        <begin position="12"/>
        <end position="179"/>
    </location>
</feature>
<dbReference type="PANTHER" id="PTHR43026:SF1">
    <property type="entry name" value="2-HYDROXYACID DEHYDROGENASE HOMOLOG 1-RELATED"/>
    <property type="match status" value="1"/>
</dbReference>
<dbReference type="Gene3D" id="3.40.50.720">
    <property type="entry name" value="NAD(P)-binding Rossmann-like Domain"/>
    <property type="match status" value="2"/>
</dbReference>
<reference evidence="4 5" key="1">
    <citation type="submission" date="2016-05" db="EMBL/GenBank/DDBJ databases">
        <title>Single-cell genome of chain-forming Candidatus Thiomargarita nelsonii and comparison to other large sulfur-oxidizing bacteria.</title>
        <authorList>
            <person name="Winkel M."/>
            <person name="Salman V."/>
            <person name="Woyke T."/>
            <person name="Schulz-Vogt H."/>
            <person name="Richter M."/>
            <person name="Flood B."/>
            <person name="Bailey J."/>
            <person name="Amann R."/>
            <person name="Mussmann M."/>
        </authorList>
    </citation>
    <scope>NUCLEOTIDE SEQUENCE [LARGE SCALE GENOMIC DNA]</scope>
    <source>
        <strain evidence="4 5">THI036</strain>
    </source>
</reference>
<proteinExistence type="inferred from homology"/>
<evidence type="ECO:0000256" key="1">
    <source>
        <dbReference type="ARBA" id="ARBA00005854"/>
    </source>
</evidence>
<evidence type="ECO:0000259" key="3">
    <source>
        <dbReference type="Pfam" id="PF02826"/>
    </source>
</evidence>
<dbReference type="InterPro" id="IPR058205">
    <property type="entry name" value="D-LDH-like"/>
</dbReference>
<gene>
    <name evidence="4" type="ORF">THIOM_005015</name>
</gene>
<sequence length="211" mass="23213">MSLLRKLPQQLHQFIDFNRNGLTGRECQHKTLLVVGVGNIGYEVVQIGKGLGMNVLGVDIDKKHSDVTYLSIEAGLAQADIVVCTMNLTPNNVGYFNYQLLKGAKSGLIFVNIARCELSPTADLLRLIDENILGGVALDVYEKESELAILLRQGKIGKVNTETLALAKRSNVILTPHNAFNAVEALERKAAHSVQQIIHFLENGQFLWPVP</sequence>